<keyword evidence="3" id="KW-0449">Lipoprotein</keyword>
<accession>X5MP57</accession>
<dbReference type="EMBL" id="HG966617">
    <property type="protein sequence ID" value="CDO60961.1"/>
    <property type="molecule type" value="Genomic_DNA"/>
</dbReference>
<dbReference type="InterPro" id="IPR036526">
    <property type="entry name" value="C-N_Hydrolase_sf"/>
</dbReference>
<dbReference type="InterPro" id="IPR050345">
    <property type="entry name" value="Aliph_Amidase/BUP"/>
</dbReference>
<keyword evidence="1" id="KW-0378">Hydrolase</keyword>
<dbReference type="CDD" id="cd07197">
    <property type="entry name" value="nitrilase"/>
    <property type="match status" value="1"/>
</dbReference>
<dbReference type="AlphaFoldDB" id="X5MP57"/>
<gene>
    <name evidence="3" type="ORF">BN1012_Phect2748</name>
</gene>
<keyword evidence="3" id="KW-0808">Transferase</keyword>
<dbReference type="PANTHER" id="PTHR43674:SF16">
    <property type="entry name" value="CARBON-NITROGEN FAMILY, PUTATIVE (AFU_ORTHOLOGUE AFUA_5G02350)-RELATED"/>
    <property type="match status" value="1"/>
</dbReference>
<proteinExistence type="predicted"/>
<dbReference type="InterPro" id="IPR003010">
    <property type="entry name" value="C-N_Hydrolase"/>
</dbReference>
<evidence type="ECO:0000259" key="2">
    <source>
        <dbReference type="PROSITE" id="PS50263"/>
    </source>
</evidence>
<dbReference type="GO" id="GO:0016746">
    <property type="term" value="F:acyltransferase activity"/>
    <property type="evidence" value="ECO:0007669"/>
    <property type="project" value="UniProtKB-KW"/>
</dbReference>
<dbReference type="Gene3D" id="3.60.110.10">
    <property type="entry name" value="Carbon-nitrogen hydrolase"/>
    <property type="match status" value="1"/>
</dbReference>
<dbReference type="Pfam" id="PF00795">
    <property type="entry name" value="CN_hydrolase"/>
    <property type="match status" value="1"/>
</dbReference>
<sequence length="344" mass="38323">MSQETFEMTRVAAVQMEARVADVPYNIEQASRLVDEAIARGAKVIAIPEFFTTRIVYDERLFACSLPPENPALDMLISKATRNQVMIGGSYLEMRDGDVYNTYVLVEPDGRVHRHDKDLPTMVENAFYVGGSDDGCIETSQGRIGAAVCWEMVRTQTPKRLIGKVDLLMTGSHWWSDPGWSVFKPIAKSFHEGNGRMMHRTPGRLAAMIGAPILHAGHTGTLEGGYLMVPGSRFHVGTRTQLMGDTQIINGEGDLVAFMHYSEGAGVITADIELGATPPRETIPDRFWIQRLSYLTNFIWHHQNACGKSAYQWAKRTGRLQTYDFTSNAPPAALTLRKDEVLML</sequence>
<keyword evidence="4" id="KW-1185">Reference proteome</keyword>
<protein>
    <submittedName>
        <fullName evidence="3">Nitrilase/cyanide hydratase and apolipoprotein N-acyltransferase</fullName>
    </submittedName>
</protein>
<organism evidence="3 4">
    <name type="scientific">Candidatus Phaeomarinibacter ectocarpi</name>
    <dbReference type="NCBI Taxonomy" id="1458461"/>
    <lineage>
        <taxon>Bacteria</taxon>
        <taxon>Pseudomonadati</taxon>
        <taxon>Pseudomonadota</taxon>
        <taxon>Alphaproteobacteria</taxon>
        <taxon>Hyphomicrobiales</taxon>
        <taxon>Parvibaculaceae</taxon>
        <taxon>Candidatus Phaeomarinibacter</taxon>
    </lineage>
</organism>
<evidence type="ECO:0000313" key="4">
    <source>
        <dbReference type="Proteomes" id="UP000032160"/>
    </source>
</evidence>
<feature type="domain" description="CN hydrolase" evidence="2">
    <location>
        <begin position="9"/>
        <end position="274"/>
    </location>
</feature>
<dbReference type="KEGG" id="pect:BN1012_Phect2748"/>
<evidence type="ECO:0000256" key="1">
    <source>
        <dbReference type="ARBA" id="ARBA00022801"/>
    </source>
</evidence>
<dbReference type="STRING" id="1458461.BN1012_Phect2748"/>
<dbReference type="OrthoDB" id="9803803at2"/>
<evidence type="ECO:0000313" key="3">
    <source>
        <dbReference type="EMBL" id="CDO60961.1"/>
    </source>
</evidence>
<keyword evidence="3" id="KW-0012">Acyltransferase</keyword>
<reference evidence="3 4" key="1">
    <citation type="journal article" date="2014" name="Front. Genet.">
        <title>Genome and metabolic network of "Candidatus Phaeomarinobacter ectocarpi" Ec32, a new candidate genus of Alphaproteobacteria frequently associated with brown algae.</title>
        <authorList>
            <person name="Dittami S.M."/>
            <person name="Barbeyron T."/>
            <person name="Boyen C."/>
            <person name="Cambefort J."/>
            <person name="Collet G."/>
            <person name="Delage L."/>
            <person name="Gobet A."/>
            <person name="Groisillier A."/>
            <person name="Leblanc C."/>
            <person name="Michel G."/>
            <person name="Scornet D."/>
            <person name="Siegel A."/>
            <person name="Tapia J.E."/>
            <person name="Tonon T."/>
        </authorList>
    </citation>
    <scope>NUCLEOTIDE SEQUENCE [LARGE SCALE GENOMIC DNA]</scope>
    <source>
        <strain evidence="3 4">Ec32</strain>
    </source>
</reference>
<dbReference type="RefSeq" id="WP_052534671.1">
    <property type="nucleotide sequence ID" value="NZ_HG966617.1"/>
</dbReference>
<name>X5MP57_9HYPH</name>
<dbReference type="GO" id="GO:0016811">
    <property type="term" value="F:hydrolase activity, acting on carbon-nitrogen (but not peptide) bonds, in linear amides"/>
    <property type="evidence" value="ECO:0007669"/>
    <property type="project" value="TreeGrafter"/>
</dbReference>
<dbReference type="Proteomes" id="UP000032160">
    <property type="component" value="Chromosome I"/>
</dbReference>
<dbReference type="PROSITE" id="PS50263">
    <property type="entry name" value="CN_HYDROLASE"/>
    <property type="match status" value="1"/>
</dbReference>
<dbReference type="PANTHER" id="PTHR43674">
    <property type="entry name" value="NITRILASE C965.09-RELATED"/>
    <property type="match status" value="1"/>
</dbReference>
<dbReference type="SUPFAM" id="SSF56317">
    <property type="entry name" value="Carbon-nitrogen hydrolase"/>
    <property type="match status" value="1"/>
</dbReference>
<dbReference type="HOGENOM" id="CLU_060290_0_0_5"/>